<dbReference type="AlphaFoldDB" id="A0A1Y4DJU8"/>
<dbReference type="NCBIfam" id="NF009044">
    <property type="entry name" value="PRK12378.1"/>
    <property type="match status" value="1"/>
</dbReference>
<dbReference type="EMBL" id="NFJD01000003">
    <property type="protein sequence ID" value="OUO56610.1"/>
    <property type="molecule type" value="Genomic_DNA"/>
</dbReference>
<evidence type="ECO:0000259" key="7">
    <source>
        <dbReference type="Pfam" id="PF01709"/>
    </source>
</evidence>
<dbReference type="Pfam" id="PF01709">
    <property type="entry name" value="Transcrip_reg"/>
    <property type="match status" value="1"/>
</dbReference>
<dbReference type="FunFam" id="3.30.70.980:FF:000002">
    <property type="entry name" value="Probable transcriptional regulatory protein YebC"/>
    <property type="match status" value="1"/>
</dbReference>
<dbReference type="InterPro" id="IPR029072">
    <property type="entry name" value="YebC-like"/>
</dbReference>
<evidence type="ECO:0000313" key="9">
    <source>
        <dbReference type="EMBL" id="OUO56610.1"/>
    </source>
</evidence>
<accession>A0A1Y4DJU8</accession>
<keyword evidence="10" id="KW-1185">Reference proteome</keyword>
<evidence type="ECO:0000256" key="4">
    <source>
        <dbReference type="ARBA" id="ARBA00023125"/>
    </source>
</evidence>
<evidence type="ECO:0000313" key="10">
    <source>
        <dbReference type="Proteomes" id="UP000196368"/>
    </source>
</evidence>
<keyword evidence="2 6" id="KW-0963">Cytoplasm</keyword>
<dbReference type="HAMAP" id="MF_00693">
    <property type="entry name" value="Transcrip_reg_TACO1"/>
    <property type="match status" value="1"/>
</dbReference>
<dbReference type="NCBIfam" id="TIGR01033">
    <property type="entry name" value="YebC/PmpR family DNA-binding transcriptional regulator"/>
    <property type="match status" value="1"/>
</dbReference>
<dbReference type="RefSeq" id="WP_087288701.1">
    <property type="nucleotide sequence ID" value="NZ_NFJD01000003.1"/>
</dbReference>
<dbReference type="SUPFAM" id="SSF75625">
    <property type="entry name" value="YebC-like"/>
    <property type="match status" value="1"/>
</dbReference>
<dbReference type="GO" id="GO:0005829">
    <property type="term" value="C:cytosol"/>
    <property type="evidence" value="ECO:0007669"/>
    <property type="project" value="TreeGrafter"/>
</dbReference>
<keyword evidence="4 6" id="KW-0238">DNA-binding</keyword>
<name>A0A1Y4DJU8_9BACT</name>
<dbReference type="GO" id="GO:0006355">
    <property type="term" value="P:regulation of DNA-templated transcription"/>
    <property type="evidence" value="ECO:0007669"/>
    <property type="project" value="UniProtKB-UniRule"/>
</dbReference>
<reference evidence="10" key="1">
    <citation type="submission" date="2017-04" db="EMBL/GenBank/DDBJ databases">
        <title>Function of individual gut microbiota members based on whole genome sequencing of pure cultures obtained from chicken caecum.</title>
        <authorList>
            <person name="Medvecky M."/>
            <person name="Cejkova D."/>
            <person name="Polansky O."/>
            <person name="Karasova D."/>
            <person name="Kubasova T."/>
            <person name="Cizek A."/>
            <person name="Rychlik I."/>
        </authorList>
    </citation>
    <scope>NUCLEOTIDE SEQUENCE [LARGE SCALE GENOMIC DNA]</scope>
    <source>
        <strain evidence="10">An273</strain>
    </source>
</reference>
<sequence>MGGHSHWAGIKHKKALVDAKKGKVFTKILREITIAAKMSGGNPDQNPRLRKAMDDARAANMPSDNVKRAIMKGTGQLPGVSYEEITYEGYGPGSVAVIVECTTDNKNRTFSEIRKIFTSHGGSIGTAGCVSYMFKGKGLIVVKKEDISEDDLMNLALEAGAEDVRTAGDVYEVITSPDMAELDAVKKAIEAKGITPVSADLTMLPDTEVNITDEHTAETLMNMLEALDDHDDTKNVYDNSNIDEAVAAKLNA</sequence>
<evidence type="ECO:0000256" key="3">
    <source>
        <dbReference type="ARBA" id="ARBA00023015"/>
    </source>
</evidence>
<comment type="subcellular location">
    <subcellularLocation>
        <location evidence="6">Cytoplasm</location>
    </subcellularLocation>
</comment>
<comment type="similarity">
    <text evidence="1 6">Belongs to the TACO1 family.</text>
</comment>
<dbReference type="GO" id="GO:0003677">
    <property type="term" value="F:DNA binding"/>
    <property type="evidence" value="ECO:0007669"/>
    <property type="project" value="UniProtKB-UniRule"/>
</dbReference>
<evidence type="ECO:0000256" key="2">
    <source>
        <dbReference type="ARBA" id="ARBA00022490"/>
    </source>
</evidence>
<dbReference type="InterPro" id="IPR026564">
    <property type="entry name" value="Transcrip_reg_TACO1-like_dom3"/>
</dbReference>
<dbReference type="PANTHER" id="PTHR12532:SF6">
    <property type="entry name" value="TRANSCRIPTIONAL REGULATORY PROTEIN YEBC-RELATED"/>
    <property type="match status" value="1"/>
</dbReference>
<dbReference type="Proteomes" id="UP000196368">
    <property type="component" value="Unassembled WGS sequence"/>
</dbReference>
<dbReference type="NCBIfam" id="NF001030">
    <property type="entry name" value="PRK00110.1"/>
    <property type="match status" value="1"/>
</dbReference>
<feature type="domain" description="TACO1/YebC-like N-terminal" evidence="8">
    <location>
        <begin position="5"/>
        <end position="76"/>
    </location>
</feature>
<dbReference type="Gene3D" id="3.30.70.980">
    <property type="match status" value="2"/>
</dbReference>
<dbReference type="FunFam" id="1.10.10.200:FF:000002">
    <property type="entry name" value="Probable transcriptional regulatory protein CLM62_37755"/>
    <property type="match status" value="1"/>
</dbReference>
<keyword evidence="5 6" id="KW-0804">Transcription</keyword>
<comment type="caution">
    <text evidence="9">The sequence shown here is derived from an EMBL/GenBank/DDBJ whole genome shotgun (WGS) entry which is preliminary data.</text>
</comment>
<organism evidence="9 10">
    <name type="scientific">Candidatus Avelusimicrobium gallicola</name>
    <dbReference type="NCBI Taxonomy" id="2562704"/>
    <lineage>
        <taxon>Bacteria</taxon>
        <taxon>Pseudomonadati</taxon>
        <taxon>Elusimicrobiota</taxon>
        <taxon>Elusimicrobia</taxon>
        <taxon>Elusimicrobiales</taxon>
        <taxon>Elusimicrobiaceae</taxon>
        <taxon>Candidatus Avelusimicrobium</taxon>
    </lineage>
</organism>
<evidence type="ECO:0000256" key="1">
    <source>
        <dbReference type="ARBA" id="ARBA00008724"/>
    </source>
</evidence>
<dbReference type="OrthoDB" id="9781053at2"/>
<proteinExistence type="inferred from homology"/>
<dbReference type="InterPro" id="IPR048300">
    <property type="entry name" value="TACO1_YebC-like_2nd/3rd_dom"/>
</dbReference>
<evidence type="ECO:0000259" key="8">
    <source>
        <dbReference type="Pfam" id="PF20772"/>
    </source>
</evidence>
<evidence type="ECO:0000256" key="6">
    <source>
        <dbReference type="HAMAP-Rule" id="MF_00693"/>
    </source>
</evidence>
<dbReference type="PANTHER" id="PTHR12532">
    <property type="entry name" value="TRANSLATIONAL ACTIVATOR OF CYTOCHROME C OXIDASE 1"/>
    <property type="match status" value="1"/>
</dbReference>
<gene>
    <name evidence="9" type="ORF">B5F75_05310</name>
</gene>
<protein>
    <recommendedName>
        <fullName evidence="6">Probable transcriptional regulatory protein B5F75_05310</fullName>
    </recommendedName>
</protein>
<feature type="domain" description="TACO1/YebC-like second and third" evidence="7">
    <location>
        <begin position="82"/>
        <end position="239"/>
    </location>
</feature>
<dbReference type="InterPro" id="IPR002876">
    <property type="entry name" value="Transcrip_reg_TACO1-like"/>
</dbReference>
<keyword evidence="3 6" id="KW-0805">Transcription regulation</keyword>
<dbReference type="InterPro" id="IPR017856">
    <property type="entry name" value="Integrase-like_N"/>
</dbReference>
<dbReference type="Gene3D" id="1.10.10.200">
    <property type="match status" value="1"/>
</dbReference>
<evidence type="ECO:0000256" key="5">
    <source>
        <dbReference type="ARBA" id="ARBA00023163"/>
    </source>
</evidence>
<dbReference type="InterPro" id="IPR049083">
    <property type="entry name" value="TACO1_YebC_N"/>
</dbReference>
<dbReference type="Pfam" id="PF20772">
    <property type="entry name" value="TACO1_YebC_N"/>
    <property type="match status" value="1"/>
</dbReference>